<dbReference type="EMBL" id="KV428155">
    <property type="protein sequence ID" value="KZT35045.1"/>
    <property type="molecule type" value="Genomic_DNA"/>
</dbReference>
<evidence type="ECO:0000313" key="3">
    <source>
        <dbReference type="Proteomes" id="UP000076798"/>
    </source>
</evidence>
<proteinExistence type="predicted"/>
<dbReference type="AlphaFoldDB" id="A0A166A7K2"/>
<keyword evidence="3" id="KW-1185">Reference proteome</keyword>
<organism evidence="2 3">
    <name type="scientific">Sistotremastrum suecicum HHB10207 ss-3</name>
    <dbReference type="NCBI Taxonomy" id="1314776"/>
    <lineage>
        <taxon>Eukaryota</taxon>
        <taxon>Fungi</taxon>
        <taxon>Dikarya</taxon>
        <taxon>Basidiomycota</taxon>
        <taxon>Agaricomycotina</taxon>
        <taxon>Agaricomycetes</taxon>
        <taxon>Sistotremastrales</taxon>
        <taxon>Sistotremastraceae</taxon>
        <taxon>Sistotremastrum</taxon>
    </lineage>
</organism>
<dbReference type="Proteomes" id="UP000076798">
    <property type="component" value="Unassembled WGS sequence"/>
</dbReference>
<dbReference type="InterPro" id="IPR001810">
    <property type="entry name" value="F-box_dom"/>
</dbReference>
<dbReference type="Gene3D" id="3.80.10.10">
    <property type="entry name" value="Ribonuclease Inhibitor"/>
    <property type="match status" value="1"/>
</dbReference>
<reference evidence="2 3" key="1">
    <citation type="journal article" date="2016" name="Mol. Biol. Evol.">
        <title>Comparative Genomics of Early-Diverging Mushroom-Forming Fungi Provides Insights into the Origins of Lignocellulose Decay Capabilities.</title>
        <authorList>
            <person name="Nagy L.G."/>
            <person name="Riley R."/>
            <person name="Tritt A."/>
            <person name="Adam C."/>
            <person name="Daum C."/>
            <person name="Floudas D."/>
            <person name="Sun H."/>
            <person name="Yadav J.S."/>
            <person name="Pangilinan J."/>
            <person name="Larsson K.H."/>
            <person name="Matsuura K."/>
            <person name="Barry K."/>
            <person name="Labutti K."/>
            <person name="Kuo R."/>
            <person name="Ohm R.A."/>
            <person name="Bhattacharya S.S."/>
            <person name="Shirouzu T."/>
            <person name="Yoshinaga Y."/>
            <person name="Martin F.M."/>
            <person name="Grigoriev I.V."/>
            <person name="Hibbett D.S."/>
        </authorList>
    </citation>
    <scope>NUCLEOTIDE SEQUENCE [LARGE SCALE GENOMIC DNA]</scope>
    <source>
        <strain evidence="2 3">HHB10207 ss-3</strain>
    </source>
</reference>
<dbReference type="Pfam" id="PF12937">
    <property type="entry name" value="F-box-like"/>
    <property type="match status" value="1"/>
</dbReference>
<name>A0A166A7K2_9AGAM</name>
<dbReference type="SUPFAM" id="SSF52047">
    <property type="entry name" value="RNI-like"/>
    <property type="match status" value="1"/>
</dbReference>
<evidence type="ECO:0000313" key="2">
    <source>
        <dbReference type="EMBL" id="KZT35045.1"/>
    </source>
</evidence>
<protein>
    <recommendedName>
        <fullName evidence="1">F-box domain-containing protein</fullName>
    </recommendedName>
</protein>
<evidence type="ECO:0000259" key="1">
    <source>
        <dbReference type="Pfam" id="PF12937"/>
    </source>
</evidence>
<sequence length="606" mass="69112">MNSIFLIRDELHASMVQDRLTTRKGLSLIVQSLESAVHEIKDMMAYNYEVESRPREEEALFQESDPMTFLRWDTLRKVERIHKNVNQSFAQAIADVAERSNLYTGIARLPEELLSDIFTTYVEDQMDLDKDIRVSKRVVPKSRSWTKIMTVCKRWNEIIKSTTGVWSFIDLSWAPTIVNYHTTLLKSAPLHVVWNNIIQSSPTQTEFITSRISNIQDLRLAWRYPKWPDDTHSQFIEFWKTCMKDPAPQLRLLNLNLGPHHSSHTKLPALNTPVLKNLRMAYCFPSGPLPPSLQTLHITTHLNTVTFQEVFRALSQCPLLKSCIFEVPSGTPTVEWPITDFPDPLHLPNLRHLKIGVFSHVQTNWLMDRIIPVTLPSLEVASLCPLDVPPVFAIPKIFQPYAAQATDLDVLGFRFRYARHGNESEDKKNDYKHTFSFNVSHAVPWDNPLPTINFSPIIPSFTSLKKLSIEQYMPSQQAAWIQALRSFTRLIELRIAGMQTDIPGILQVLDEELPSICPELRVLGLKSTGPTWGVAGWAAEPPDDEEAQAAQIALTEASLESFLMSRDARNIGLEKLIVSRSSSWAGNLDRWKPHVGVVEVEELLWG</sequence>
<feature type="domain" description="F-box" evidence="1">
    <location>
        <begin position="106"/>
        <end position="171"/>
    </location>
</feature>
<gene>
    <name evidence="2" type="ORF">SISSUDRAFT_1035865</name>
</gene>
<dbReference type="OrthoDB" id="3181669at2759"/>
<dbReference type="InterPro" id="IPR032675">
    <property type="entry name" value="LRR_dom_sf"/>
</dbReference>
<accession>A0A166A7K2</accession>